<proteinExistence type="predicted"/>
<dbReference type="EMBL" id="JACIJP010000001">
    <property type="protein sequence ID" value="MBB6122506.1"/>
    <property type="molecule type" value="Genomic_DNA"/>
</dbReference>
<comment type="caution">
    <text evidence="1">The sequence shown here is derived from an EMBL/GenBank/DDBJ whole genome shotgun (WGS) entry which is preliminary data.</text>
</comment>
<dbReference type="Proteomes" id="UP000552700">
    <property type="component" value="Unassembled WGS sequence"/>
</dbReference>
<organism evidence="1 2">
    <name type="scientific">Sphingobium subterraneum</name>
    <dbReference type="NCBI Taxonomy" id="627688"/>
    <lineage>
        <taxon>Bacteria</taxon>
        <taxon>Pseudomonadati</taxon>
        <taxon>Pseudomonadota</taxon>
        <taxon>Alphaproteobacteria</taxon>
        <taxon>Sphingomonadales</taxon>
        <taxon>Sphingomonadaceae</taxon>
        <taxon>Sphingobium</taxon>
    </lineage>
</organism>
<name>A0A841IZ01_9SPHN</name>
<protein>
    <submittedName>
        <fullName evidence="1">Uncharacterized protein</fullName>
    </submittedName>
</protein>
<reference evidence="1 2" key="1">
    <citation type="submission" date="2020-08" db="EMBL/GenBank/DDBJ databases">
        <title>Genomic Encyclopedia of Type Strains, Phase IV (KMG-IV): sequencing the most valuable type-strain genomes for metagenomic binning, comparative biology and taxonomic classification.</title>
        <authorList>
            <person name="Goeker M."/>
        </authorList>
    </citation>
    <scope>NUCLEOTIDE SEQUENCE [LARGE SCALE GENOMIC DNA]</scope>
    <source>
        <strain evidence="1 2">DSM 102255</strain>
    </source>
</reference>
<accession>A0A841IZ01</accession>
<evidence type="ECO:0000313" key="2">
    <source>
        <dbReference type="Proteomes" id="UP000552700"/>
    </source>
</evidence>
<evidence type="ECO:0000313" key="1">
    <source>
        <dbReference type="EMBL" id="MBB6122506.1"/>
    </source>
</evidence>
<sequence>MADQQAGRTHGKCSRNDVIDGNGQGVDHALLDHHVYHLAACGQEDENGHLGVSAAVKVGENVREHAAIIIAEDIVPPAFPDPFRTLLPSEMEEVAT</sequence>
<gene>
    <name evidence="1" type="ORF">FHS92_000213</name>
</gene>
<keyword evidence="2" id="KW-1185">Reference proteome</keyword>
<dbReference type="AlphaFoldDB" id="A0A841IZ01"/>